<dbReference type="GO" id="GO:0006281">
    <property type="term" value="P:DNA repair"/>
    <property type="evidence" value="ECO:0007669"/>
    <property type="project" value="UniProtKB-KW"/>
</dbReference>
<dbReference type="InterPro" id="IPR019993">
    <property type="entry name" value="RecB_nuclease_TM0106_put"/>
</dbReference>
<keyword evidence="1" id="KW-0540">Nuclease</keyword>
<sequence>MTAPVRERLLTPSKVTAWLDCPHYLALCAQVDDGTLPRPDYRFGSFAELLLNKGLAHERDCLANYRSEGKSILEVPEKGDRSFAAWTEATGNPLGDYDVVYQMPFIHNGIRGVADFVVRVADLGTGEVSYEPVDAKLTRTEAKPGHVLQLCFYADAIEALTGRRPEHMHIWLGSGGMETLRVSDFQPYWRRLQRQLAAALAGGPEDGTVPEPCAHCDFCEFQPTCEMHWRDADSLIYVANILKPDRDALVDADIVTLAALATADGPLEGVAPERLARLRAQASLQVIARHQEEARPPFELIEEGEPPWGHGFETLPKPDAGDVFLDFEGHPFWRADTGLFFLFGLVEQDSSGQWQYRCWWAHDVAQEAAAVEALVDYVARRREQFPGMHVYHYNHTERSSLQRMTETHGVAELALAELIDTGAFVDLLLVARNSIQVGTESYGLKHLERLTDYERSHEIDQGAGAVVQYEHYMAEPNQSDLDAIAAYNEDDVRATLALRDWLVGHRPPELPWRAAVIEPDPGIPELDEMVARLHGFPPGTEEHDLGDLLCYWRDEWFAYVAPKKVKLAADPLDLLDDAEAIADLSPVGLVERLGKRGTPITPAMRFTFPAQELERFPAGGGSVMIATSPDEWRSASIDRLDRAGHTLDLLWNEELQESGCCPRAAVLHDWVPTKPKPEALQTFAEGFLDGRNPNPVTLALLRRDLPRFTDRTGRVFVDDLDDMTEWVTKLDQSVVAVQGPPGTGKTYRGARLIRALVRAGKRVGITAVSHYAIANLLEGVVEAFTESGELDLLSAGCNPGSSSVRRLPDVTYGGNTKCARDEYNVVAGTTWLFSNPVMRDAPVDVLLIDEAGQLALADALAASGAAHNLVLLGDPLQLPQVAQASHPGISGRSVLDHIVGDEVLLPEDRGVFLRQTRRMHSDVCGFISRQIYDGRLHSYADCDQQSTVAGTGLRWLRVDHEGNRTWSVQEADAIASELMRLLGTPWTNHKGEAKALQPSDFMVVAPYNLQVNAIRARLEQNPALAEVPVGTVDKFQGREAAVVFFSMAASSGEDITRGVDFLFSRNRLNVAVSRARCLAYLVCTDALLDTRARTVEDMRLVSTLNAFVESAS</sequence>
<keyword evidence="2" id="KW-0547">Nucleotide-binding</keyword>
<dbReference type="InterPro" id="IPR027417">
    <property type="entry name" value="P-loop_NTPase"/>
</dbReference>
<evidence type="ECO:0000256" key="4">
    <source>
        <dbReference type="ARBA" id="ARBA00022801"/>
    </source>
</evidence>
<dbReference type="GO" id="GO:0004527">
    <property type="term" value="F:exonuclease activity"/>
    <property type="evidence" value="ECO:0007669"/>
    <property type="project" value="UniProtKB-KW"/>
</dbReference>
<name>A0A3S4VH67_MYCCI</name>
<dbReference type="Proteomes" id="UP000282551">
    <property type="component" value="Chromosome"/>
</dbReference>
<dbReference type="InterPro" id="IPR011604">
    <property type="entry name" value="PDDEXK-like_dom_sf"/>
</dbReference>
<dbReference type="CDD" id="cd18808">
    <property type="entry name" value="SF1_C_Upf1"/>
    <property type="match status" value="1"/>
</dbReference>
<evidence type="ECO:0000259" key="10">
    <source>
        <dbReference type="Pfam" id="PF13087"/>
    </source>
</evidence>
<evidence type="ECO:0000256" key="7">
    <source>
        <dbReference type="ARBA" id="ARBA00022840"/>
    </source>
</evidence>
<proteinExistence type="predicted"/>
<dbReference type="InterPro" id="IPR012337">
    <property type="entry name" value="RNaseH-like_sf"/>
</dbReference>
<reference evidence="12 13" key="1">
    <citation type="submission" date="2018-12" db="EMBL/GenBank/DDBJ databases">
        <authorList>
            <consortium name="Pathogen Informatics"/>
        </authorList>
    </citation>
    <scope>NUCLEOTIDE SEQUENCE [LARGE SCALE GENOMIC DNA]</scope>
    <source>
        <strain evidence="12 13">NCTC10485</strain>
    </source>
</reference>
<dbReference type="GO" id="GO:0005524">
    <property type="term" value="F:ATP binding"/>
    <property type="evidence" value="ECO:0007669"/>
    <property type="project" value="UniProtKB-KW"/>
</dbReference>
<evidence type="ECO:0000256" key="3">
    <source>
        <dbReference type="ARBA" id="ARBA00022763"/>
    </source>
</evidence>
<evidence type="ECO:0000256" key="2">
    <source>
        <dbReference type="ARBA" id="ARBA00022741"/>
    </source>
</evidence>
<dbReference type="RefSeq" id="WP_126333429.1">
    <property type="nucleotide sequence ID" value="NZ_AP022604.1"/>
</dbReference>
<dbReference type="InterPro" id="IPR041679">
    <property type="entry name" value="DNA2/NAM7-like_C"/>
</dbReference>
<dbReference type="OrthoDB" id="3274988at2"/>
<dbReference type="GO" id="GO:0043139">
    <property type="term" value="F:5'-3' DNA helicase activity"/>
    <property type="evidence" value="ECO:0007669"/>
    <property type="project" value="TreeGrafter"/>
</dbReference>
<dbReference type="Pfam" id="PF12705">
    <property type="entry name" value="PDDEXK_1"/>
    <property type="match status" value="1"/>
</dbReference>
<keyword evidence="3" id="KW-0227">DNA damage</keyword>
<dbReference type="EMBL" id="LR134355">
    <property type="protein sequence ID" value="VEG47507.1"/>
    <property type="molecule type" value="Genomic_DNA"/>
</dbReference>
<protein>
    <submittedName>
        <fullName evidence="12">RecB family nuclease</fullName>
    </submittedName>
</protein>
<dbReference type="NCBIfam" id="TIGR03491">
    <property type="entry name" value="TM0106 family RecB-like putative nuclease"/>
    <property type="match status" value="1"/>
</dbReference>
<dbReference type="Gene3D" id="3.40.50.300">
    <property type="entry name" value="P-loop containing nucleotide triphosphate hydrolases"/>
    <property type="match status" value="2"/>
</dbReference>
<dbReference type="PANTHER" id="PTHR43788">
    <property type="entry name" value="DNA2/NAM7 HELICASE FAMILY MEMBER"/>
    <property type="match status" value="1"/>
</dbReference>
<dbReference type="Pfam" id="PF13087">
    <property type="entry name" value="AAA_12"/>
    <property type="match status" value="1"/>
</dbReference>
<evidence type="ECO:0000313" key="12">
    <source>
        <dbReference type="EMBL" id="VEG47507.1"/>
    </source>
</evidence>
<dbReference type="Pfam" id="PF13604">
    <property type="entry name" value="AAA_30"/>
    <property type="match status" value="1"/>
</dbReference>
<dbReference type="Pfam" id="PF13482">
    <property type="entry name" value="RNase_H_2"/>
    <property type="match status" value="1"/>
</dbReference>
<gene>
    <name evidence="12" type="ORF">NCTC10485_01788</name>
</gene>
<organism evidence="12 13">
    <name type="scientific">Mycolicibacterium chitae</name>
    <name type="common">Mycobacterium chitae</name>
    <dbReference type="NCBI Taxonomy" id="1792"/>
    <lineage>
        <taxon>Bacteria</taxon>
        <taxon>Bacillati</taxon>
        <taxon>Actinomycetota</taxon>
        <taxon>Actinomycetes</taxon>
        <taxon>Mycobacteriales</taxon>
        <taxon>Mycobacteriaceae</taxon>
        <taxon>Mycolicibacterium</taxon>
    </lineage>
</organism>
<evidence type="ECO:0000256" key="6">
    <source>
        <dbReference type="ARBA" id="ARBA00022839"/>
    </source>
</evidence>
<dbReference type="InterPro" id="IPR038720">
    <property type="entry name" value="YprB_RNase_H-like_dom"/>
</dbReference>
<dbReference type="SUPFAM" id="SSF53098">
    <property type="entry name" value="Ribonuclease H-like"/>
    <property type="match status" value="1"/>
</dbReference>
<evidence type="ECO:0000259" key="9">
    <source>
        <dbReference type="Pfam" id="PF12705"/>
    </source>
</evidence>
<feature type="domain" description="YprB ribonuclease H-like" evidence="11">
    <location>
        <begin position="323"/>
        <end position="503"/>
    </location>
</feature>
<evidence type="ECO:0000313" key="13">
    <source>
        <dbReference type="Proteomes" id="UP000282551"/>
    </source>
</evidence>
<feature type="domain" description="PD-(D/E)XK endonuclease-like" evidence="9">
    <location>
        <begin position="106"/>
        <end position="225"/>
    </location>
</feature>
<accession>A0A3S4VH67</accession>
<dbReference type="InterPro" id="IPR038726">
    <property type="entry name" value="PDDEXK_AddAB-type"/>
</dbReference>
<evidence type="ECO:0000259" key="11">
    <source>
        <dbReference type="Pfam" id="PF13482"/>
    </source>
</evidence>
<feature type="domain" description="DNA2/NAM7 helicase-like C-terminal" evidence="10">
    <location>
        <begin position="907"/>
        <end position="1084"/>
    </location>
</feature>
<dbReference type="SUPFAM" id="SSF52540">
    <property type="entry name" value="P-loop containing nucleoside triphosphate hydrolases"/>
    <property type="match status" value="1"/>
</dbReference>
<evidence type="ECO:0000256" key="8">
    <source>
        <dbReference type="ARBA" id="ARBA00023204"/>
    </source>
</evidence>
<keyword evidence="4" id="KW-0378">Hydrolase</keyword>
<keyword evidence="7" id="KW-0067">ATP-binding</keyword>
<keyword evidence="13" id="KW-1185">Reference proteome</keyword>
<evidence type="ECO:0000256" key="5">
    <source>
        <dbReference type="ARBA" id="ARBA00022806"/>
    </source>
</evidence>
<dbReference type="AlphaFoldDB" id="A0A3S4VH67"/>
<dbReference type="InterPro" id="IPR047187">
    <property type="entry name" value="SF1_C_Upf1"/>
</dbReference>
<keyword evidence="5" id="KW-0347">Helicase</keyword>
<keyword evidence="8" id="KW-0234">DNA repair</keyword>
<evidence type="ECO:0000256" key="1">
    <source>
        <dbReference type="ARBA" id="ARBA00022722"/>
    </source>
</evidence>
<keyword evidence="6" id="KW-0269">Exonuclease</keyword>
<dbReference type="PANTHER" id="PTHR43788:SF8">
    <property type="entry name" value="DNA-BINDING PROTEIN SMUBP-2"/>
    <property type="match status" value="1"/>
</dbReference>
<dbReference type="InterPro" id="IPR050534">
    <property type="entry name" value="Coronavir_polyprotein_1ab"/>
</dbReference>
<dbReference type="Gene3D" id="3.90.320.10">
    <property type="match status" value="1"/>
</dbReference>